<accession>A0A841JQ84</accession>
<dbReference type="InterPro" id="IPR011990">
    <property type="entry name" value="TPR-like_helical_dom_sf"/>
</dbReference>
<evidence type="ECO:0000313" key="1">
    <source>
        <dbReference type="EMBL" id="MBB6142585.1"/>
    </source>
</evidence>
<keyword evidence="2" id="KW-1185">Reference proteome</keyword>
<dbReference type="Gene3D" id="1.25.40.10">
    <property type="entry name" value="Tetratricopeptide repeat domain"/>
    <property type="match status" value="1"/>
</dbReference>
<protein>
    <submittedName>
        <fullName evidence="1">Suppressor of tumorigenicity protein 13</fullName>
    </submittedName>
</protein>
<dbReference type="AlphaFoldDB" id="A0A841JQ84"/>
<comment type="caution">
    <text evidence="1">The sequence shown here is derived from an EMBL/GenBank/DDBJ whole genome shotgun (WGS) entry which is preliminary data.</text>
</comment>
<evidence type="ECO:0000313" key="2">
    <source>
        <dbReference type="Proteomes" id="UP000538666"/>
    </source>
</evidence>
<dbReference type="EMBL" id="JACHEK010000001">
    <property type="protein sequence ID" value="MBB6142585.1"/>
    <property type="molecule type" value="Genomic_DNA"/>
</dbReference>
<proteinExistence type="predicted"/>
<dbReference type="OrthoDB" id="119800at2"/>
<dbReference type="SUPFAM" id="SSF48452">
    <property type="entry name" value="TPR-like"/>
    <property type="match status" value="1"/>
</dbReference>
<sequence>MSSVPAGWNDDKAFAASERAYFLHTEGRYEESLTLFKGLLSLYPGNAYYMDAIAAIYLALERPEAAVRMATDLLRSNPSHIQGLVRRSEAYISLGMSREAEADIQQLRRLGARDQAGRMALRLVTSRGPD</sequence>
<reference evidence="1 2" key="1">
    <citation type="submission" date="2020-08" db="EMBL/GenBank/DDBJ databases">
        <title>Genomic Encyclopedia of Type Strains, Phase IV (KMG-IV): sequencing the most valuable type-strain genomes for metagenomic binning, comparative biology and taxonomic classification.</title>
        <authorList>
            <person name="Goeker M."/>
        </authorList>
    </citation>
    <scope>NUCLEOTIDE SEQUENCE [LARGE SCALE GENOMIC DNA]</scope>
    <source>
        <strain evidence="1 2">DSM 103733</strain>
    </source>
</reference>
<name>A0A841JQ84_9BACT</name>
<dbReference type="RefSeq" id="WP_050057793.1">
    <property type="nucleotide sequence ID" value="NZ_JACHEK010000001.1"/>
</dbReference>
<gene>
    <name evidence="1" type="ORF">HNQ77_000523</name>
</gene>
<organism evidence="1 2">
    <name type="scientific">Silvibacterium bohemicum</name>
    <dbReference type="NCBI Taxonomy" id="1577686"/>
    <lineage>
        <taxon>Bacteria</taxon>
        <taxon>Pseudomonadati</taxon>
        <taxon>Acidobacteriota</taxon>
        <taxon>Terriglobia</taxon>
        <taxon>Terriglobales</taxon>
        <taxon>Acidobacteriaceae</taxon>
        <taxon>Silvibacterium</taxon>
    </lineage>
</organism>
<dbReference type="Proteomes" id="UP000538666">
    <property type="component" value="Unassembled WGS sequence"/>
</dbReference>